<dbReference type="GO" id="GO:0006565">
    <property type="term" value="P:L-serine catabolic process"/>
    <property type="evidence" value="ECO:0007669"/>
    <property type="project" value="TreeGrafter"/>
</dbReference>
<dbReference type="EMBL" id="SLVU01000023">
    <property type="protein sequence ID" value="TCN22782.1"/>
    <property type="molecule type" value="Genomic_DNA"/>
</dbReference>
<gene>
    <name evidence="6" type="ORF">EV184_12327</name>
</gene>
<comment type="similarity">
    <text evidence="2">Belongs to the serine/threonine dehydratase family.</text>
</comment>
<dbReference type="AlphaFoldDB" id="A0A4R2B9S2"/>
<evidence type="ECO:0000313" key="7">
    <source>
        <dbReference type="Proteomes" id="UP000295043"/>
    </source>
</evidence>
<name>A0A4R2B9S2_9HYPH</name>
<dbReference type="PANTHER" id="PTHR48078:SF6">
    <property type="entry name" value="L-THREONINE DEHYDRATASE CATABOLIC TDCB"/>
    <property type="match status" value="1"/>
</dbReference>
<dbReference type="GO" id="GO:0003941">
    <property type="term" value="F:L-serine ammonia-lyase activity"/>
    <property type="evidence" value="ECO:0007669"/>
    <property type="project" value="TreeGrafter"/>
</dbReference>
<dbReference type="Proteomes" id="UP000295043">
    <property type="component" value="Unassembled WGS sequence"/>
</dbReference>
<evidence type="ECO:0000313" key="6">
    <source>
        <dbReference type="EMBL" id="TCN22782.1"/>
    </source>
</evidence>
<accession>A0A4R2B9S2</accession>
<dbReference type="GO" id="GO:0006567">
    <property type="term" value="P:L-threonine catabolic process"/>
    <property type="evidence" value="ECO:0007669"/>
    <property type="project" value="TreeGrafter"/>
</dbReference>
<comment type="caution">
    <text evidence="6">The sequence shown here is derived from an EMBL/GenBank/DDBJ whole genome shotgun (WGS) entry which is preliminary data.</text>
</comment>
<dbReference type="Gene3D" id="3.40.50.1100">
    <property type="match status" value="2"/>
</dbReference>
<dbReference type="CDD" id="cd01562">
    <property type="entry name" value="Thr-dehyd"/>
    <property type="match status" value="1"/>
</dbReference>
<dbReference type="InterPro" id="IPR050147">
    <property type="entry name" value="Ser/Thr_Dehydratase"/>
</dbReference>
<dbReference type="FunFam" id="3.40.50.1100:FF:000005">
    <property type="entry name" value="Threonine dehydratase catabolic"/>
    <property type="match status" value="1"/>
</dbReference>
<keyword evidence="3" id="KW-0663">Pyridoxal phosphate</keyword>
<dbReference type="InterPro" id="IPR001926">
    <property type="entry name" value="TrpB-like_PALP"/>
</dbReference>
<feature type="domain" description="Tryptophan synthase beta chain-like PALP" evidence="5">
    <location>
        <begin position="18"/>
        <end position="308"/>
    </location>
</feature>
<dbReference type="GO" id="GO:0009097">
    <property type="term" value="P:isoleucine biosynthetic process"/>
    <property type="evidence" value="ECO:0007669"/>
    <property type="project" value="TreeGrafter"/>
</dbReference>
<protein>
    <submittedName>
        <fullName evidence="6">Threonine dehydratase</fullName>
    </submittedName>
</protein>
<dbReference type="RefSeq" id="WP_132079750.1">
    <property type="nucleotide sequence ID" value="NZ_SLVU01000023.1"/>
</dbReference>
<evidence type="ECO:0000256" key="1">
    <source>
        <dbReference type="ARBA" id="ARBA00001933"/>
    </source>
</evidence>
<evidence type="ECO:0000256" key="3">
    <source>
        <dbReference type="ARBA" id="ARBA00022898"/>
    </source>
</evidence>
<evidence type="ECO:0000259" key="5">
    <source>
        <dbReference type="Pfam" id="PF00291"/>
    </source>
</evidence>
<dbReference type="GO" id="GO:0004794">
    <property type="term" value="F:threonine deaminase activity"/>
    <property type="evidence" value="ECO:0007669"/>
    <property type="project" value="TreeGrafter"/>
</dbReference>
<keyword evidence="4" id="KW-0456">Lyase</keyword>
<comment type="cofactor">
    <cofactor evidence="1">
        <name>pyridoxal 5'-phosphate</name>
        <dbReference type="ChEBI" id="CHEBI:597326"/>
    </cofactor>
</comment>
<reference evidence="6 7" key="1">
    <citation type="submission" date="2019-03" db="EMBL/GenBank/DDBJ databases">
        <title>Genomic Encyclopedia of Type Strains, Phase IV (KMG-V): Genome sequencing to study the core and pangenomes of soil and plant-associated prokaryotes.</title>
        <authorList>
            <person name="Whitman W."/>
        </authorList>
    </citation>
    <scope>NUCLEOTIDE SEQUENCE [LARGE SCALE GENOMIC DNA]</scope>
    <source>
        <strain evidence="6 7">23C40</strain>
    </source>
</reference>
<dbReference type="PANTHER" id="PTHR48078">
    <property type="entry name" value="THREONINE DEHYDRATASE, MITOCHONDRIAL-RELATED"/>
    <property type="match status" value="1"/>
</dbReference>
<evidence type="ECO:0000256" key="2">
    <source>
        <dbReference type="ARBA" id="ARBA00010869"/>
    </source>
</evidence>
<dbReference type="SUPFAM" id="SSF53686">
    <property type="entry name" value="Tryptophan synthase beta subunit-like PLP-dependent enzymes"/>
    <property type="match status" value="1"/>
</dbReference>
<dbReference type="Pfam" id="PF00291">
    <property type="entry name" value="PALP"/>
    <property type="match status" value="1"/>
</dbReference>
<proteinExistence type="inferred from homology"/>
<organism evidence="6 7">
    <name type="scientific">Sinorhizobium americanum</name>
    <dbReference type="NCBI Taxonomy" id="194963"/>
    <lineage>
        <taxon>Bacteria</taxon>
        <taxon>Pseudomonadati</taxon>
        <taxon>Pseudomonadota</taxon>
        <taxon>Alphaproteobacteria</taxon>
        <taxon>Hyphomicrobiales</taxon>
        <taxon>Rhizobiaceae</taxon>
        <taxon>Sinorhizobium/Ensifer group</taxon>
        <taxon>Sinorhizobium</taxon>
    </lineage>
</organism>
<sequence length="325" mass="34724">MIEIWHQRISSAQDRIGRHVTRTSLIESPLVNDELGFRLLVKAENLQKTGSFKVRGATNFVLQAATQSNQDFVGYSSGNHAQGLAFAARLAERTATVLMPSNAPARKIKSTKALGAEVVLLDEFIAERDRLVAEMVNEGAIFVPPFDHDWIVEGQGTVGLEIVEDLGKCGILPDAAFVPTSGGGLLAGVAICLRSAFDNLRITGVEPSDFDDFGRSIAAGSRQQVRLGGRTICDGLMSSQPGKIPFDIVMELGVGFAAVTDEEVRDAMRLLLTGYSVVAEPSGAAALAAVLNRTSELRGLNVIVVVSGGNVDRQLFTDVHHQAAK</sequence>
<dbReference type="InterPro" id="IPR036052">
    <property type="entry name" value="TrpB-like_PALP_sf"/>
</dbReference>
<evidence type="ECO:0000256" key="4">
    <source>
        <dbReference type="ARBA" id="ARBA00023239"/>
    </source>
</evidence>